<evidence type="ECO:0000313" key="2">
    <source>
        <dbReference type="EMBL" id="MFD2462387.1"/>
    </source>
</evidence>
<name>A0ABW5GNE0_9PSEU</name>
<keyword evidence="3" id="KW-1185">Reference proteome</keyword>
<dbReference type="RefSeq" id="WP_345400878.1">
    <property type="nucleotide sequence ID" value="NZ_BAABHG010000012.1"/>
</dbReference>
<evidence type="ECO:0000256" key="1">
    <source>
        <dbReference type="SAM" id="Coils"/>
    </source>
</evidence>
<reference evidence="3" key="1">
    <citation type="journal article" date="2019" name="Int. J. Syst. Evol. Microbiol.">
        <title>The Global Catalogue of Microorganisms (GCM) 10K type strain sequencing project: providing services to taxonomists for standard genome sequencing and annotation.</title>
        <authorList>
            <consortium name="The Broad Institute Genomics Platform"/>
            <consortium name="The Broad Institute Genome Sequencing Center for Infectious Disease"/>
            <person name="Wu L."/>
            <person name="Ma J."/>
        </authorList>
    </citation>
    <scope>NUCLEOTIDE SEQUENCE [LARGE SCALE GENOMIC DNA]</scope>
    <source>
        <strain evidence="3">CGMCC 4.7643</strain>
    </source>
</reference>
<evidence type="ECO:0000313" key="3">
    <source>
        <dbReference type="Proteomes" id="UP001597419"/>
    </source>
</evidence>
<dbReference type="EMBL" id="JBHUKU010000015">
    <property type="protein sequence ID" value="MFD2462387.1"/>
    <property type="molecule type" value="Genomic_DNA"/>
</dbReference>
<comment type="caution">
    <text evidence="2">The sequence shown here is derived from an EMBL/GenBank/DDBJ whole genome shotgun (WGS) entry which is preliminary data.</text>
</comment>
<protein>
    <submittedName>
        <fullName evidence="2">Uncharacterized protein</fullName>
    </submittedName>
</protein>
<gene>
    <name evidence="2" type="ORF">ACFSYJ_27525</name>
</gene>
<feature type="coiled-coil region" evidence="1">
    <location>
        <begin position="334"/>
        <end position="361"/>
    </location>
</feature>
<organism evidence="2 3">
    <name type="scientific">Amycolatopsis samaneae</name>
    <dbReference type="NCBI Taxonomy" id="664691"/>
    <lineage>
        <taxon>Bacteria</taxon>
        <taxon>Bacillati</taxon>
        <taxon>Actinomycetota</taxon>
        <taxon>Actinomycetes</taxon>
        <taxon>Pseudonocardiales</taxon>
        <taxon>Pseudonocardiaceae</taxon>
        <taxon>Amycolatopsis</taxon>
    </lineage>
</organism>
<accession>A0ABW5GNE0</accession>
<proteinExistence type="predicted"/>
<keyword evidence="1" id="KW-0175">Coiled coil</keyword>
<sequence>MGVHRIWHDGLIPVEGKRPLDSLRNRLVSRQRERESPGYEIVGPGCSDDGGERRCDLRFSWEETEKRYSVQVLLSMRYTAGEDRIAWLLTAACTRPWRTGVEAPAHRIGLEELGASGRDEIPIDGPSLSLRGWPREDCERVACLLAEAMVSPSRTTALLIISDDNAIPVDGWPGLVNVFDVDDRFRRSLNGCLPLGCAVPTGARLYVPPCDELADMIRTETPPPEALDLAITQQIQARSRSPLPADWAAVPSVREWWSSDPFAPADPPPDAALAEKLHRVERELAEARGVISILRRRSAAEEAHRARIASESKRLRCRLDELSAVDPDALHDQITQLQSTVDGYAKALEQAEHERDDLRRANGLLAGALAQATGEVAVIEDAGHESQEPAEFPSFADLFATASQALPNLDITAELGPTTILDHHPKAAAWRRKTWDALRTLDAYARARTTIRRSGREPGPELCDVLAFARTGQPGSLISANIIALTESETVTTNERLRQARTFRVSPDTNPTGREYFGAHIALERFKPPAPRLHFLDDTDHTGHVYVGYLGAHLPTSKTN</sequence>
<dbReference type="Proteomes" id="UP001597419">
    <property type="component" value="Unassembled WGS sequence"/>
</dbReference>